<sequence>MLSLFFLTLTPLLLSLPAYSQSDLFSNFPRTDANTTGSCGACQIVFFPYLVAWNESTQSHGSYDNVTVVAPVLVTIDNSTNITSTQTMSAETGLIVPNGGPAVKTFNITVGNGSPVTTSTAGDFIFSTVITSPTALIWWGAWSVQGLYQTTDSTGGSICTISPQLNTIASTGLPVPFTSMTTYPTSAYPEPYTGTPVPTSSFSDVPFGTAEAEAFLELFPTISAFASCIPISYSGAPALLTRANGFLTTSYTHYTTFTALQNQAASESTSPSAPSGISLTTSAIDTQFPASFSTTSQRLTASSTSLVPSTSMVLSTVVVSPTSTFKRYNVDYIEPQRFEALLRRKFMGRELVWDGPVWDVWGDWCIPLSRKIS</sequence>
<comment type="caution">
    <text evidence="2">The sequence shown here is derived from an EMBL/GenBank/DDBJ whole genome shotgun (WGS) entry which is preliminary data.</text>
</comment>
<dbReference type="OrthoDB" id="10671537at2759"/>
<accession>A0A5M8PJ96</accession>
<gene>
    <name evidence="2" type="ORF">FRX48_06980</name>
</gene>
<name>A0A5M8PJ96_9LECA</name>
<feature type="chain" id="PRO_5024405851" evidence="1">
    <location>
        <begin position="21"/>
        <end position="373"/>
    </location>
</feature>
<evidence type="ECO:0000256" key="1">
    <source>
        <dbReference type="SAM" id="SignalP"/>
    </source>
</evidence>
<reference evidence="2 3" key="1">
    <citation type="submission" date="2019-09" db="EMBL/GenBank/DDBJ databases">
        <title>The hologenome of the rock-dwelling lichen Lasallia pustulata.</title>
        <authorList>
            <person name="Greshake Tzovaras B."/>
            <person name="Segers F."/>
            <person name="Bicker A."/>
            <person name="Dal Grande F."/>
            <person name="Otte J."/>
            <person name="Hankeln T."/>
            <person name="Schmitt I."/>
            <person name="Ebersberger I."/>
        </authorList>
    </citation>
    <scope>NUCLEOTIDE SEQUENCE [LARGE SCALE GENOMIC DNA]</scope>
    <source>
        <strain evidence="2">A1-1</strain>
    </source>
</reference>
<protein>
    <submittedName>
        <fullName evidence="2">Uncharacterized protein</fullName>
    </submittedName>
</protein>
<dbReference type="AlphaFoldDB" id="A0A5M8PJ96"/>
<dbReference type="Proteomes" id="UP000324767">
    <property type="component" value="Unassembled WGS sequence"/>
</dbReference>
<evidence type="ECO:0000313" key="2">
    <source>
        <dbReference type="EMBL" id="KAA6409427.1"/>
    </source>
</evidence>
<feature type="signal peptide" evidence="1">
    <location>
        <begin position="1"/>
        <end position="20"/>
    </location>
</feature>
<organism evidence="2 3">
    <name type="scientific">Lasallia pustulata</name>
    <dbReference type="NCBI Taxonomy" id="136370"/>
    <lineage>
        <taxon>Eukaryota</taxon>
        <taxon>Fungi</taxon>
        <taxon>Dikarya</taxon>
        <taxon>Ascomycota</taxon>
        <taxon>Pezizomycotina</taxon>
        <taxon>Lecanoromycetes</taxon>
        <taxon>OSLEUM clade</taxon>
        <taxon>Umbilicariomycetidae</taxon>
        <taxon>Umbilicariales</taxon>
        <taxon>Umbilicariaceae</taxon>
        <taxon>Lasallia</taxon>
    </lineage>
</organism>
<proteinExistence type="predicted"/>
<keyword evidence="1" id="KW-0732">Signal</keyword>
<dbReference type="EMBL" id="VXIT01000011">
    <property type="protein sequence ID" value="KAA6409427.1"/>
    <property type="molecule type" value="Genomic_DNA"/>
</dbReference>
<evidence type="ECO:0000313" key="3">
    <source>
        <dbReference type="Proteomes" id="UP000324767"/>
    </source>
</evidence>